<evidence type="ECO:0000313" key="2">
    <source>
        <dbReference type="Proteomes" id="UP001060085"/>
    </source>
</evidence>
<protein>
    <submittedName>
        <fullName evidence="1">Uncharacterized protein</fullName>
    </submittedName>
</protein>
<dbReference type="Proteomes" id="UP001060085">
    <property type="component" value="Linkage Group LG02"/>
</dbReference>
<sequence>MVVAMQSMLMVEATMDMKNSFLDNMMVMETSLLKHMWEVGNQNRNTCSSGETRSKNSKSKTSEAYCTSGCLELTETKNMIQKNFQVSPNTPQGGHPTTEPDAMSDVIAIGPNPPRIHEYYDNVASYASCVLGIEDEERGKEKELGNSLEDLPISPFLNLLLPIHEVSFEELMSLFVSYTFNMGIFGDGNAFLLMPCMTKCLSSHISNEDS</sequence>
<name>A0ACC0BUA5_CATRO</name>
<dbReference type="EMBL" id="CM044702">
    <property type="protein sequence ID" value="KAI5676264.1"/>
    <property type="molecule type" value="Genomic_DNA"/>
</dbReference>
<proteinExistence type="predicted"/>
<comment type="caution">
    <text evidence="1">The sequence shown here is derived from an EMBL/GenBank/DDBJ whole genome shotgun (WGS) entry which is preliminary data.</text>
</comment>
<keyword evidence="2" id="KW-1185">Reference proteome</keyword>
<evidence type="ECO:0000313" key="1">
    <source>
        <dbReference type="EMBL" id="KAI5676264.1"/>
    </source>
</evidence>
<accession>A0ACC0BUA5</accession>
<gene>
    <name evidence="1" type="ORF">M9H77_07214</name>
</gene>
<organism evidence="1 2">
    <name type="scientific">Catharanthus roseus</name>
    <name type="common">Madagascar periwinkle</name>
    <name type="synonym">Vinca rosea</name>
    <dbReference type="NCBI Taxonomy" id="4058"/>
    <lineage>
        <taxon>Eukaryota</taxon>
        <taxon>Viridiplantae</taxon>
        <taxon>Streptophyta</taxon>
        <taxon>Embryophyta</taxon>
        <taxon>Tracheophyta</taxon>
        <taxon>Spermatophyta</taxon>
        <taxon>Magnoliopsida</taxon>
        <taxon>eudicotyledons</taxon>
        <taxon>Gunneridae</taxon>
        <taxon>Pentapetalae</taxon>
        <taxon>asterids</taxon>
        <taxon>lamiids</taxon>
        <taxon>Gentianales</taxon>
        <taxon>Apocynaceae</taxon>
        <taxon>Rauvolfioideae</taxon>
        <taxon>Vinceae</taxon>
        <taxon>Catharanthinae</taxon>
        <taxon>Catharanthus</taxon>
    </lineage>
</organism>
<reference evidence="2" key="1">
    <citation type="journal article" date="2023" name="Nat. Plants">
        <title>Single-cell RNA sequencing provides a high-resolution roadmap for understanding the multicellular compartmentation of specialized metabolism.</title>
        <authorList>
            <person name="Sun S."/>
            <person name="Shen X."/>
            <person name="Li Y."/>
            <person name="Li Y."/>
            <person name="Wang S."/>
            <person name="Li R."/>
            <person name="Zhang H."/>
            <person name="Shen G."/>
            <person name="Guo B."/>
            <person name="Wei J."/>
            <person name="Xu J."/>
            <person name="St-Pierre B."/>
            <person name="Chen S."/>
            <person name="Sun C."/>
        </authorList>
    </citation>
    <scope>NUCLEOTIDE SEQUENCE [LARGE SCALE GENOMIC DNA]</scope>
</reference>